<dbReference type="InterPro" id="IPR029063">
    <property type="entry name" value="SAM-dependent_MTases_sf"/>
</dbReference>
<dbReference type="PIRSF" id="PIRSF004486">
    <property type="entry name" value="MraW"/>
    <property type="match status" value="1"/>
</dbReference>
<dbReference type="GO" id="GO:0071424">
    <property type="term" value="F:rRNA (cytosine-N4-)-methyltransferase activity"/>
    <property type="evidence" value="ECO:0007669"/>
    <property type="project" value="TreeGrafter"/>
</dbReference>
<dbReference type="EC" id="2.1.1.199" evidence="5"/>
<dbReference type="PANTHER" id="PTHR11265">
    <property type="entry name" value="S-ADENOSYL-METHYLTRANSFERASE MRAW"/>
    <property type="match status" value="1"/>
</dbReference>
<dbReference type="EMBL" id="UOFO01000094">
    <property type="protein sequence ID" value="VAW86418.1"/>
    <property type="molecule type" value="Genomic_DNA"/>
</dbReference>
<dbReference type="GO" id="GO:0070475">
    <property type="term" value="P:rRNA base methylation"/>
    <property type="evidence" value="ECO:0007669"/>
    <property type="project" value="TreeGrafter"/>
</dbReference>
<dbReference type="AlphaFoldDB" id="A0A3B0YZC8"/>
<protein>
    <submittedName>
        <fullName evidence="5">16S rRNA (Cytosine(1402)-N(4))-methyltransferase</fullName>
        <ecNumber evidence="5">2.1.1.199</ecNumber>
    </submittedName>
</protein>
<evidence type="ECO:0000256" key="3">
    <source>
        <dbReference type="ARBA" id="ARBA00022679"/>
    </source>
</evidence>
<dbReference type="HAMAP" id="MF_01007">
    <property type="entry name" value="16SrRNA_methyltr_H"/>
    <property type="match status" value="1"/>
</dbReference>
<keyword evidence="2 5" id="KW-0489">Methyltransferase</keyword>
<evidence type="ECO:0000256" key="2">
    <source>
        <dbReference type="ARBA" id="ARBA00022603"/>
    </source>
</evidence>
<keyword evidence="3 5" id="KW-0808">Transferase</keyword>
<evidence type="ECO:0000256" key="1">
    <source>
        <dbReference type="ARBA" id="ARBA00010396"/>
    </source>
</evidence>
<dbReference type="SUPFAM" id="SSF53335">
    <property type="entry name" value="S-adenosyl-L-methionine-dependent methyltransferases"/>
    <property type="match status" value="1"/>
</dbReference>
<dbReference type="Gene3D" id="1.10.150.170">
    <property type="entry name" value="Putative methyltransferase TM0872, insert domain"/>
    <property type="match status" value="1"/>
</dbReference>
<dbReference type="NCBIfam" id="TIGR00006">
    <property type="entry name" value="16S rRNA (cytosine(1402)-N(4))-methyltransferase RsmH"/>
    <property type="match status" value="1"/>
</dbReference>
<dbReference type="Pfam" id="PF01795">
    <property type="entry name" value="Methyltransf_5"/>
    <property type="match status" value="1"/>
</dbReference>
<keyword evidence="4" id="KW-0949">S-adenosyl-L-methionine</keyword>
<accession>A0A3B0YZC8</accession>
<evidence type="ECO:0000313" key="5">
    <source>
        <dbReference type="EMBL" id="VAW86418.1"/>
    </source>
</evidence>
<dbReference type="InterPro" id="IPR023397">
    <property type="entry name" value="SAM-dep_MeTrfase_MraW_recog"/>
</dbReference>
<dbReference type="GO" id="GO:0005737">
    <property type="term" value="C:cytoplasm"/>
    <property type="evidence" value="ECO:0007669"/>
    <property type="project" value="TreeGrafter"/>
</dbReference>
<evidence type="ECO:0000256" key="4">
    <source>
        <dbReference type="ARBA" id="ARBA00022691"/>
    </source>
</evidence>
<dbReference type="Gene3D" id="3.40.50.150">
    <property type="entry name" value="Vaccinia Virus protein VP39"/>
    <property type="match status" value="1"/>
</dbReference>
<organism evidence="5">
    <name type="scientific">hydrothermal vent metagenome</name>
    <dbReference type="NCBI Taxonomy" id="652676"/>
    <lineage>
        <taxon>unclassified sequences</taxon>
        <taxon>metagenomes</taxon>
        <taxon>ecological metagenomes</taxon>
    </lineage>
</organism>
<gene>
    <name evidence="5" type="ORF">MNBD_GAMMA16-2249</name>
</gene>
<comment type="similarity">
    <text evidence="1">Belongs to the methyltransferase superfamily. RsmH family.</text>
</comment>
<dbReference type="PANTHER" id="PTHR11265:SF0">
    <property type="entry name" value="12S RRNA N4-METHYLCYTIDINE METHYLTRANSFERASE"/>
    <property type="match status" value="1"/>
</dbReference>
<name>A0A3B0YZC8_9ZZZZ</name>
<dbReference type="InterPro" id="IPR002903">
    <property type="entry name" value="RsmH"/>
</dbReference>
<dbReference type="SUPFAM" id="SSF81799">
    <property type="entry name" value="Putative methyltransferase TM0872, insert domain"/>
    <property type="match status" value="1"/>
</dbReference>
<sequence>MTKETDYQHQSVMLNEAVDALAIKAEGTYIDATFGRGGHAVKLLEQLSEKGNLMVIDKDPQAIKKAQSLFTDDVRVCIKQGSFADVQRFFNEESWDQCDGFFLDLGVSSPQLDDAERGFSFQKEGPLDMRMNPHEGQSVAQWLAHATHKEIAHVLWVYGEERFSRRIATAIVETRDETPVLTTTKLAQLIASVVPTRERKKNPATRSFQALRIFINRELDDITACLQVAVGLLKPKGRLVVISFHSLEDRIVKRFIRDHSRAKSLPKDLPVRECDIYVDFKSLGKRKASKDEVEKNVRSRSAVMRVAEKV</sequence>
<reference evidence="5" key="1">
    <citation type="submission" date="2018-06" db="EMBL/GenBank/DDBJ databases">
        <authorList>
            <person name="Zhirakovskaya E."/>
        </authorList>
    </citation>
    <scope>NUCLEOTIDE SEQUENCE</scope>
</reference>
<proteinExistence type="inferred from homology"/>